<name>A0A5C8P487_9BURK</name>
<dbReference type="RefSeq" id="WP_147702284.1">
    <property type="nucleotide sequence ID" value="NZ_VDUY01000001.1"/>
</dbReference>
<evidence type="ECO:0000259" key="2">
    <source>
        <dbReference type="Pfam" id="PF00149"/>
    </source>
</evidence>
<reference evidence="3 4" key="1">
    <citation type="submission" date="2019-06" db="EMBL/GenBank/DDBJ databases">
        <title>Quisquiliibacterium sp. nov., isolated from a maize field.</title>
        <authorList>
            <person name="Lin S.-Y."/>
            <person name="Tsai C.-F."/>
            <person name="Young C.-C."/>
        </authorList>
    </citation>
    <scope>NUCLEOTIDE SEQUENCE [LARGE SCALE GENOMIC DNA]</scope>
    <source>
        <strain evidence="3 4">CC-CFT501</strain>
    </source>
</reference>
<organism evidence="3 4">
    <name type="scientific">Zeimonas arvi</name>
    <dbReference type="NCBI Taxonomy" id="2498847"/>
    <lineage>
        <taxon>Bacteria</taxon>
        <taxon>Pseudomonadati</taxon>
        <taxon>Pseudomonadota</taxon>
        <taxon>Betaproteobacteria</taxon>
        <taxon>Burkholderiales</taxon>
        <taxon>Burkholderiaceae</taxon>
        <taxon>Zeimonas</taxon>
    </lineage>
</organism>
<dbReference type="PANTHER" id="PTHR30337:SF7">
    <property type="entry name" value="PHOSPHOESTERASE"/>
    <property type="match status" value="1"/>
</dbReference>
<dbReference type="SUPFAM" id="SSF56300">
    <property type="entry name" value="Metallo-dependent phosphatases"/>
    <property type="match status" value="1"/>
</dbReference>
<dbReference type="InterPro" id="IPR004843">
    <property type="entry name" value="Calcineurin-like_PHP"/>
</dbReference>
<dbReference type="CDD" id="cd00840">
    <property type="entry name" value="MPP_Mre11_N"/>
    <property type="match status" value="1"/>
</dbReference>
<keyword evidence="1" id="KW-0378">Hydrolase</keyword>
<feature type="domain" description="Calcineurin-like phosphoesterase" evidence="2">
    <location>
        <begin position="4"/>
        <end position="198"/>
    </location>
</feature>
<dbReference type="Proteomes" id="UP000321548">
    <property type="component" value="Unassembled WGS sequence"/>
</dbReference>
<keyword evidence="3" id="KW-0540">Nuclease</keyword>
<sequence>MRFSFLHAADLHIDSPLRGLDAYEGAPVARLRGATRQALVALVDLAIDRAVDLVLLAGDVYDGDWADFRTGLFFRDQMLRLRRAGVRVFAVKGNHDAESQITRQLPEVEGVHVFSSLKSETMDLPELGAAIHGRSFPNRAVPEDLVPLYPAPLPGRFNIGLLHTSLTGREGHDPYAPTTPDTLVAKGYDYFALGHVHAREVVREASPRIVFPGNLQGRHARETGPKGCELVVVEDGMLVSAEFVALDVVRWHRVDIDASGMHGIDALARRFRERGAALAADARDRLHAVRVVVEGESALHRLEATQPGTIAAAIHAAAQDVDDAELWIESVRLALRSPFDRAAAAERGDATGEVVRLVDAIAADEAGMRDWFVAQLAELGPLPSLVADADPRALDAAAIRALLGDAEATVLAQLTGDAAEGDAR</sequence>
<dbReference type="InterPro" id="IPR014576">
    <property type="entry name" value="Pesterase_YhaO"/>
</dbReference>
<dbReference type="OrthoDB" id="9773856at2"/>
<dbReference type="InterPro" id="IPR041796">
    <property type="entry name" value="Mre11_N"/>
</dbReference>
<keyword evidence="4" id="KW-1185">Reference proteome</keyword>
<gene>
    <name evidence="3" type="ORF">FHP08_00065</name>
</gene>
<proteinExistence type="predicted"/>
<dbReference type="InterPro" id="IPR029052">
    <property type="entry name" value="Metallo-depent_PP-like"/>
</dbReference>
<dbReference type="GO" id="GO:0004527">
    <property type="term" value="F:exonuclease activity"/>
    <property type="evidence" value="ECO:0007669"/>
    <property type="project" value="UniProtKB-KW"/>
</dbReference>
<dbReference type="Pfam" id="PF00149">
    <property type="entry name" value="Metallophos"/>
    <property type="match status" value="1"/>
</dbReference>
<dbReference type="EMBL" id="VDUY01000001">
    <property type="protein sequence ID" value="TXL68143.1"/>
    <property type="molecule type" value="Genomic_DNA"/>
</dbReference>
<protein>
    <submittedName>
        <fullName evidence="3">DNA repair exonuclease</fullName>
    </submittedName>
</protein>
<evidence type="ECO:0000256" key="1">
    <source>
        <dbReference type="ARBA" id="ARBA00022801"/>
    </source>
</evidence>
<dbReference type="PIRSF" id="PIRSF033091">
    <property type="entry name" value="Pesterase_YhaO"/>
    <property type="match status" value="1"/>
</dbReference>
<keyword evidence="3" id="KW-0269">Exonuclease</keyword>
<evidence type="ECO:0000313" key="4">
    <source>
        <dbReference type="Proteomes" id="UP000321548"/>
    </source>
</evidence>
<dbReference type="AlphaFoldDB" id="A0A5C8P487"/>
<dbReference type="InterPro" id="IPR050535">
    <property type="entry name" value="DNA_Repair-Maintenance_Comp"/>
</dbReference>
<accession>A0A5C8P487</accession>
<evidence type="ECO:0000313" key="3">
    <source>
        <dbReference type="EMBL" id="TXL68143.1"/>
    </source>
</evidence>
<dbReference type="Gene3D" id="3.60.21.10">
    <property type="match status" value="1"/>
</dbReference>
<comment type="caution">
    <text evidence="3">The sequence shown here is derived from an EMBL/GenBank/DDBJ whole genome shotgun (WGS) entry which is preliminary data.</text>
</comment>
<dbReference type="PANTHER" id="PTHR30337">
    <property type="entry name" value="COMPONENT OF ATP-DEPENDENT DSDNA EXONUCLEASE"/>
    <property type="match status" value="1"/>
</dbReference>